<evidence type="ECO:0000256" key="3">
    <source>
        <dbReference type="SAM" id="MobiDB-lite"/>
    </source>
</evidence>
<feature type="region of interest" description="Disordered" evidence="3">
    <location>
        <begin position="113"/>
        <end position="136"/>
    </location>
</feature>
<reference evidence="5 6" key="1">
    <citation type="journal article" date="2013" name="Nature">
        <title>Insights into bilaterian evolution from three spiralian genomes.</title>
        <authorList>
            <person name="Simakov O."/>
            <person name="Marletaz F."/>
            <person name="Cho S.J."/>
            <person name="Edsinger-Gonzales E."/>
            <person name="Havlak P."/>
            <person name="Hellsten U."/>
            <person name="Kuo D.H."/>
            <person name="Larsson T."/>
            <person name="Lv J."/>
            <person name="Arendt D."/>
            <person name="Savage R."/>
            <person name="Osoegawa K."/>
            <person name="de Jong P."/>
            <person name="Grimwood J."/>
            <person name="Chapman J.A."/>
            <person name="Shapiro H."/>
            <person name="Aerts A."/>
            <person name="Otillar R.P."/>
            <person name="Terry A.Y."/>
            <person name="Boore J.L."/>
            <person name="Grigoriev I.V."/>
            <person name="Lindberg D.R."/>
            <person name="Seaver E.C."/>
            <person name="Weisblat D.A."/>
            <person name="Putnam N.H."/>
            <person name="Rokhsar D.S."/>
        </authorList>
    </citation>
    <scope>NUCLEOTIDE SEQUENCE [LARGE SCALE GENOMIC DNA]</scope>
</reference>
<dbReference type="PROSITE" id="PS50092">
    <property type="entry name" value="TSP1"/>
    <property type="match status" value="9"/>
</dbReference>
<sequence>MALVNARVHVPHAHGTLHAVDYGADVHVTGYRWVNSGYCSKPCGTGSQKQMMSVSSCSSGRPSSCSVQYRNIPCNTHHCAVNGGWTAYGSWVNSGGCSVSCGNGVQKQTRTRSCTRPRPAYGGSHCSGPSREQRNVGCSRSPCPVNGGWSGYSTWRNSGGCSVTCGSGQQKQIKTRSCTNPSPAYGGARCSGRDTEQRYVMCTKVACPVNGGWSGFSSWRNSGSCSVTCGDGIQKQTKSRSCTNPRPNYGGRQCSGSSTEERNVECTKSPCPVNGGWSAFGSWMNNSDCSVTCASGILQQIRHRQCTNPRPAYGGEPCPDMAEERRNVPCEMPHCPVNGGWSDYSSWGSVGQCSVSCGDGQLLQQRRRTCSSPSPAYGGEQCIGDQMESKQIECNLRPCPINGGWGEYSKWSSGDCTASCGEGVQTKSRSRECNNPEPQYGGEDCIGDSVDTEEVTCSFDPCPVNGGWSGWSDWEVQGKCSKTCETGEIIYTKARICNSPKPRYGGAKCQGKSLQRKVEFCNPQPCPVDGGWGEWQEWRKVGKCSKACGEGEIREIRLRDCNNPTPKFGGEMCYGDSSENRTVECFNRHCAVDGGWSIWTDWEANGLCSATCGAGQLPEKRTRLCNDPKPQHGGMECFGNDLEKRVGKCFEKECPGLCDVDGFMFQYEEDFTKYFKCHKGLATLTKCPANQKWDDNKKSCVKICPFFSSDKYDYPNDCSRFVQCMWGFPIISRCPTGTAWSTTAKHCLHEDHVECNVS</sequence>
<evidence type="ECO:0000259" key="4">
    <source>
        <dbReference type="PROSITE" id="PS50940"/>
    </source>
</evidence>
<dbReference type="SMART" id="SM00209">
    <property type="entry name" value="TSP1"/>
    <property type="match status" value="9"/>
</dbReference>
<dbReference type="InterPro" id="IPR002557">
    <property type="entry name" value="Chitin-bd_dom"/>
</dbReference>
<dbReference type="Pfam" id="PF01607">
    <property type="entry name" value="CBM_14"/>
    <property type="match status" value="2"/>
</dbReference>
<keyword evidence="6" id="KW-1185">Reference proteome</keyword>
<dbReference type="SMART" id="SM00494">
    <property type="entry name" value="ChtBD2"/>
    <property type="match status" value="2"/>
</dbReference>
<evidence type="ECO:0000256" key="2">
    <source>
        <dbReference type="ARBA" id="ARBA00023157"/>
    </source>
</evidence>
<dbReference type="STRING" id="225164.V3ZW49"/>
<accession>V3ZW49</accession>
<dbReference type="GeneID" id="20240739"/>
<evidence type="ECO:0000313" key="6">
    <source>
        <dbReference type="Proteomes" id="UP000030746"/>
    </source>
</evidence>
<keyword evidence="2" id="KW-1015">Disulfide bond</keyword>
<evidence type="ECO:0000256" key="1">
    <source>
        <dbReference type="ARBA" id="ARBA00022737"/>
    </source>
</evidence>
<dbReference type="Gene3D" id="2.170.140.10">
    <property type="entry name" value="Chitin binding domain"/>
    <property type="match status" value="2"/>
</dbReference>
<dbReference type="SUPFAM" id="SSF57625">
    <property type="entry name" value="Invertebrate chitin-binding proteins"/>
    <property type="match status" value="2"/>
</dbReference>
<dbReference type="PROSITE" id="PS50940">
    <property type="entry name" value="CHIT_BIND_II"/>
    <property type="match status" value="1"/>
</dbReference>
<dbReference type="KEGG" id="lgi:LOTGIDRAFT_167963"/>
<dbReference type="InterPro" id="IPR000884">
    <property type="entry name" value="TSP1_rpt"/>
</dbReference>
<proteinExistence type="predicted"/>
<dbReference type="RefSeq" id="XP_009064093.1">
    <property type="nucleotide sequence ID" value="XM_009065845.1"/>
</dbReference>
<dbReference type="PANTHER" id="PTHR22906:SF21">
    <property type="entry name" value="SEMA DOMAIN-CONTAINING PROTEIN"/>
    <property type="match status" value="1"/>
</dbReference>
<dbReference type="OrthoDB" id="5985519at2759"/>
<dbReference type="InterPro" id="IPR036508">
    <property type="entry name" value="Chitin-bd_dom_sf"/>
</dbReference>
<dbReference type="InterPro" id="IPR052065">
    <property type="entry name" value="Compl_asym_regulator"/>
</dbReference>
<name>V3ZW49_LOTGI</name>
<gene>
    <name evidence="5" type="ORF">LOTGIDRAFT_167963</name>
</gene>
<dbReference type="AlphaFoldDB" id="V3ZW49"/>
<organism evidence="5 6">
    <name type="scientific">Lottia gigantea</name>
    <name type="common">Giant owl limpet</name>
    <dbReference type="NCBI Taxonomy" id="225164"/>
    <lineage>
        <taxon>Eukaryota</taxon>
        <taxon>Metazoa</taxon>
        <taxon>Spiralia</taxon>
        <taxon>Lophotrochozoa</taxon>
        <taxon>Mollusca</taxon>
        <taxon>Gastropoda</taxon>
        <taxon>Patellogastropoda</taxon>
        <taxon>Lottioidea</taxon>
        <taxon>Lottiidae</taxon>
        <taxon>Lottia</taxon>
    </lineage>
</organism>
<dbReference type="HOGENOM" id="CLU_367731_0_0_1"/>
<dbReference type="GO" id="GO:0008061">
    <property type="term" value="F:chitin binding"/>
    <property type="evidence" value="ECO:0007669"/>
    <property type="project" value="InterPro"/>
</dbReference>
<evidence type="ECO:0000313" key="5">
    <source>
        <dbReference type="EMBL" id="ESO85176.1"/>
    </source>
</evidence>
<dbReference type="FunFam" id="2.20.100.10:FF:000001">
    <property type="entry name" value="semaphorin-5A isoform X1"/>
    <property type="match status" value="4"/>
</dbReference>
<dbReference type="Pfam" id="PF00090">
    <property type="entry name" value="TSP_1"/>
    <property type="match status" value="9"/>
</dbReference>
<feature type="domain" description="Chitin-binding type-2" evidence="4">
    <location>
        <begin position="701"/>
        <end position="757"/>
    </location>
</feature>
<dbReference type="EMBL" id="KB203301">
    <property type="protein sequence ID" value="ESO85176.1"/>
    <property type="molecule type" value="Genomic_DNA"/>
</dbReference>
<dbReference type="GO" id="GO:0005576">
    <property type="term" value="C:extracellular region"/>
    <property type="evidence" value="ECO:0007669"/>
    <property type="project" value="InterPro"/>
</dbReference>
<dbReference type="Gene3D" id="2.20.100.10">
    <property type="entry name" value="Thrombospondin type-1 (TSP1) repeat"/>
    <property type="match status" value="9"/>
</dbReference>
<protein>
    <recommendedName>
        <fullName evidence="4">Chitin-binding type-2 domain-containing protein</fullName>
    </recommendedName>
</protein>
<dbReference type="SUPFAM" id="SSF82895">
    <property type="entry name" value="TSP-1 type 1 repeat"/>
    <property type="match status" value="9"/>
</dbReference>
<dbReference type="CTD" id="20240739"/>
<dbReference type="PANTHER" id="PTHR22906">
    <property type="entry name" value="PROPERDIN"/>
    <property type="match status" value="1"/>
</dbReference>
<dbReference type="OMA" id="VPCDQGP"/>
<dbReference type="Proteomes" id="UP000030746">
    <property type="component" value="Unassembled WGS sequence"/>
</dbReference>
<keyword evidence="1" id="KW-0677">Repeat</keyword>
<dbReference type="InterPro" id="IPR036383">
    <property type="entry name" value="TSP1_rpt_sf"/>
</dbReference>